<sequence length="158" mass="17217">MTTVLRSAKYNARKSCLKEREKANSEVNGAWSQLLGAPPASTTVHVKLKASDDDLILPVDGPCLSATSKRVRVFDLAIKKPARLLIVQCVPVLCPLPPRGMQLNGGACRRRRRSVGRSVGANAPSTLPVKDDRWQHGAEASRLVFGVDVKPRPGREEE</sequence>
<dbReference type="Proteomes" id="UP000054843">
    <property type="component" value="Unassembled WGS sequence"/>
</dbReference>
<gene>
    <name evidence="1" type="ORF">T10_306</name>
</gene>
<dbReference type="EMBL" id="JYDO01000049">
    <property type="protein sequence ID" value="KRZ74516.1"/>
    <property type="molecule type" value="Genomic_DNA"/>
</dbReference>
<evidence type="ECO:0000313" key="1">
    <source>
        <dbReference type="EMBL" id="KRZ74516.1"/>
    </source>
</evidence>
<proteinExistence type="predicted"/>
<comment type="caution">
    <text evidence="1">The sequence shown here is derived from an EMBL/GenBank/DDBJ whole genome shotgun (WGS) entry which is preliminary data.</text>
</comment>
<accession>A0A0V1MRT6</accession>
<evidence type="ECO:0000313" key="2">
    <source>
        <dbReference type="Proteomes" id="UP000054843"/>
    </source>
</evidence>
<name>A0A0V1MRT6_9BILA</name>
<protein>
    <submittedName>
        <fullName evidence="1">Uncharacterized protein</fullName>
    </submittedName>
</protein>
<reference evidence="1 2" key="1">
    <citation type="submission" date="2015-01" db="EMBL/GenBank/DDBJ databases">
        <title>Evolution of Trichinella species and genotypes.</title>
        <authorList>
            <person name="Korhonen P.K."/>
            <person name="Edoardo P."/>
            <person name="Giuseppe L.R."/>
            <person name="Gasser R.B."/>
        </authorList>
    </citation>
    <scope>NUCLEOTIDE SEQUENCE [LARGE SCALE GENOMIC DNA]</scope>
    <source>
        <strain evidence="1">ISS1980</strain>
    </source>
</reference>
<organism evidence="1 2">
    <name type="scientific">Trichinella papuae</name>
    <dbReference type="NCBI Taxonomy" id="268474"/>
    <lineage>
        <taxon>Eukaryota</taxon>
        <taxon>Metazoa</taxon>
        <taxon>Ecdysozoa</taxon>
        <taxon>Nematoda</taxon>
        <taxon>Enoplea</taxon>
        <taxon>Dorylaimia</taxon>
        <taxon>Trichinellida</taxon>
        <taxon>Trichinellidae</taxon>
        <taxon>Trichinella</taxon>
    </lineage>
</organism>
<keyword evidence="2" id="KW-1185">Reference proteome</keyword>
<dbReference type="AlphaFoldDB" id="A0A0V1MRT6"/>